<proteinExistence type="predicted"/>
<dbReference type="AlphaFoldDB" id="A0AAN9T3E1"/>
<evidence type="ECO:0008006" key="3">
    <source>
        <dbReference type="Google" id="ProtNLM"/>
    </source>
</evidence>
<accession>A0AAN9T3E1</accession>
<gene>
    <name evidence="1" type="ORF">VNO78_07554</name>
</gene>
<protein>
    <recommendedName>
        <fullName evidence="3">Pentatricopeptide repeat-containing protein</fullName>
    </recommendedName>
</protein>
<keyword evidence="2" id="KW-1185">Reference proteome</keyword>
<comment type="caution">
    <text evidence="1">The sequence shown here is derived from an EMBL/GenBank/DDBJ whole genome shotgun (WGS) entry which is preliminary data.</text>
</comment>
<dbReference type="Pfam" id="PF20431">
    <property type="entry name" value="E_motif"/>
    <property type="match status" value="1"/>
</dbReference>
<sequence>MIATDRIFGLDPLNSATYVMMFNLYALAGKWDMESQLRMMMVERNLRKEVSSTWIIVKVKSPILCFYCSERVAIAYGLISNAAETPLCQ</sequence>
<dbReference type="EMBL" id="JAYMYS010000002">
    <property type="protein sequence ID" value="KAK7405942.1"/>
    <property type="molecule type" value="Genomic_DNA"/>
</dbReference>
<evidence type="ECO:0000313" key="1">
    <source>
        <dbReference type="EMBL" id="KAK7405942.1"/>
    </source>
</evidence>
<name>A0AAN9T3E1_PSOTE</name>
<reference evidence="1 2" key="1">
    <citation type="submission" date="2024-01" db="EMBL/GenBank/DDBJ databases">
        <title>The genomes of 5 underutilized Papilionoideae crops provide insights into root nodulation and disease resistanc.</title>
        <authorList>
            <person name="Jiang F."/>
        </authorList>
    </citation>
    <scope>NUCLEOTIDE SEQUENCE [LARGE SCALE GENOMIC DNA]</scope>
    <source>
        <strain evidence="1">DUOXIRENSHENG_FW03</strain>
        <tissue evidence="1">Leaves</tissue>
    </source>
</reference>
<dbReference type="Proteomes" id="UP001386955">
    <property type="component" value="Unassembled WGS sequence"/>
</dbReference>
<evidence type="ECO:0000313" key="2">
    <source>
        <dbReference type="Proteomes" id="UP001386955"/>
    </source>
</evidence>
<organism evidence="1 2">
    <name type="scientific">Psophocarpus tetragonolobus</name>
    <name type="common">Winged bean</name>
    <name type="synonym">Dolichos tetragonolobus</name>
    <dbReference type="NCBI Taxonomy" id="3891"/>
    <lineage>
        <taxon>Eukaryota</taxon>
        <taxon>Viridiplantae</taxon>
        <taxon>Streptophyta</taxon>
        <taxon>Embryophyta</taxon>
        <taxon>Tracheophyta</taxon>
        <taxon>Spermatophyta</taxon>
        <taxon>Magnoliopsida</taxon>
        <taxon>eudicotyledons</taxon>
        <taxon>Gunneridae</taxon>
        <taxon>Pentapetalae</taxon>
        <taxon>rosids</taxon>
        <taxon>fabids</taxon>
        <taxon>Fabales</taxon>
        <taxon>Fabaceae</taxon>
        <taxon>Papilionoideae</taxon>
        <taxon>50 kb inversion clade</taxon>
        <taxon>NPAAA clade</taxon>
        <taxon>indigoferoid/millettioid clade</taxon>
        <taxon>Phaseoleae</taxon>
        <taxon>Psophocarpus</taxon>
    </lineage>
</organism>
<dbReference type="InterPro" id="IPR046848">
    <property type="entry name" value="E_motif"/>
</dbReference>